<evidence type="ECO:0000313" key="3">
    <source>
        <dbReference type="Proteomes" id="UP000014629"/>
    </source>
</evidence>
<keyword evidence="3" id="KW-1185">Reference proteome</keyword>
<sequence length="85" mass="8933">MLGHAWRDPGRARGRMAGAAFREARVRRAEVRRRDGTPLPATEGEAGRPGTAVGHGNGPSRTVGAATAWEPGRLGVSPAITVDHQ</sequence>
<dbReference type="PATRIC" id="fig|1286094.4.peg.5474"/>
<reference evidence="2 3" key="1">
    <citation type="submission" date="2013-02" db="EMBL/GenBank/DDBJ databases">
        <title>Draft Genome Sequence of Streptomyces aurantiacus, Which Produces Setomimycin.</title>
        <authorList>
            <person name="Gruening B.A."/>
            <person name="Praeg A."/>
            <person name="Erxleben A."/>
            <person name="Guenther S."/>
            <person name="Mueller M."/>
        </authorList>
    </citation>
    <scope>NUCLEOTIDE SEQUENCE [LARGE SCALE GENOMIC DNA]</scope>
    <source>
        <strain evidence="2 3">JA 4570</strain>
    </source>
</reference>
<dbReference type="Proteomes" id="UP000014629">
    <property type="component" value="Unassembled WGS sequence"/>
</dbReference>
<dbReference type="AlphaFoldDB" id="S3ZC86"/>
<protein>
    <submittedName>
        <fullName evidence="2">Uncharacterized protein</fullName>
    </submittedName>
</protein>
<dbReference type="EMBL" id="AOPZ01000316">
    <property type="protein sequence ID" value="EPH41311.1"/>
    <property type="molecule type" value="Genomic_DNA"/>
</dbReference>
<gene>
    <name evidence="2" type="ORF">STRAU_5547</name>
</gene>
<comment type="caution">
    <text evidence="2">The sequence shown here is derived from an EMBL/GenBank/DDBJ whole genome shotgun (WGS) entry which is preliminary data.</text>
</comment>
<evidence type="ECO:0000313" key="2">
    <source>
        <dbReference type="EMBL" id="EPH41311.1"/>
    </source>
</evidence>
<evidence type="ECO:0000256" key="1">
    <source>
        <dbReference type="SAM" id="MobiDB-lite"/>
    </source>
</evidence>
<feature type="region of interest" description="Disordered" evidence="1">
    <location>
        <begin position="27"/>
        <end position="64"/>
    </location>
</feature>
<feature type="compositionally biased region" description="Basic and acidic residues" evidence="1">
    <location>
        <begin position="27"/>
        <end position="36"/>
    </location>
</feature>
<proteinExistence type="predicted"/>
<organism evidence="2 3">
    <name type="scientific">Streptomyces aurantiacus JA 4570</name>
    <dbReference type="NCBI Taxonomy" id="1286094"/>
    <lineage>
        <taxon>Bacteria</taxon>
        <taxon>Bacillati</taxon>
        <taxon>Actinomycetota</taxon>
        <taxon>Actinomycetes</taxon>
        <taxon>Kitasatosporales</taxon>
        <taxon>Streptomycetaceae</taxon>
        <taxon>Streptomyces</taxon>
        <taxon>Streptomyces aurantiacus group</taxon>
    </lineage>
</organism>
<accession>S3ZC86</accession>
<name>S3ZC86_9ACTN</name>